<evidence type="ECO:0000256" key="7">
    <source>
        <dbReference type="ARBA" id="ARBA00023128"/>
    </source>
</evidence>
<evidence type="ECO:0000256" key="6">
    <source>
        <dbReference type="ARBA" id="ARBA00022989"/>
    </source>
</evidence>
<organism evidence="10 11">
    <name type="scientific">Clonorchis sinensis</name>
    <name type="common">Chinese liver fluke</name>
    <dbReference type="NCBI Taxonomy" id="79923"/>
    <lineage>
        <taxon>Eukaryota</taxon>
        <taxon>Metazoa</taxon>
        <taxon>Spiralia</taxon>
        <taxon>Lophotrochozoa</taxon>
        <taxon>Platyhelminthes</taxon>
        <taxon>Trematoda</taxon>
        <taxon>Digenea</taxon>
        <taxon>Opisthorchiida</taxon>
        <taxon>Opisthorchiata</taxon>
        <taxon>Opisthorchiidae</taxon>
        <taxon>Clonorchis</taxon>
    </lineage>
</organism>
<evidence type="ECO:0000256" key="5">
    <source>
        <dbReference type="ARBA" id="ARBA00022792"/>
    </source>
</evidence>
<dbReference type="GO" id="GO:0006850">
    <property type="term" value="P:pyruvate import into mitochondria"/>
    <property type="evidence" value="ECO:0007669"/>
    <property type="project" value="InterPro"/>
</dbReference>
<name>G7Y882_CLOSI</name>
<evidence type="ECO:0000256" key="9">
    <source>
        <dbReference type="RuleBase" id="RU363100"/>
    </source>
</evidence>
<keyword evidence="5 9" id="KW-0999">Mitochondrion inner membrane</keyword>
<proteinExistence type="inferred from homology"/>
<reference key="2">
    <citation type="submission" date="2011-10" db="EMBL/GenBank/DDBJ databases">
        <title>The genome and transcriptome sequence of Clonorchis sinensis provide insights into the carcinogenic liver fluke.</title>
        <authorList>
            <person name="Wang X."/>
            <person name="Huang Y."/>
            <person name="Chen W."/>
            <person name="Liu H."/>
            <person name="Guo L."/>
            <person name="Chen Y."/>
            <person name="Luo F."/>
            <person name="Zhou W."/>
            <person name="Sun J."/>
            <person name="Mao Q."/>
            <person name="Liang P."/>
            <person name="Zhou C."/>
            <person name="Tian Y."/>
            <person name="Men J."/>
            <person name="Lv X."/>
            <person name="Huang L."/>
            <person name="Zhou J."/>
            <person name="Hu Y."/>
            <person name="Li R."/>
            <person name="Zhang F."/>
            <person name="Lei H."/>
            <person name="Li X."/>
            <person name="Hu X."/>
            <person name="Liang C."/>
            <person name="Xu J."/>
            <person name="Wu Z."/>
            <person name="Yu X."/>
        </authorList>
    </citation>
    <scope>NUCLEOTIDE SEQUENCE</scope>
    <source>
        <strain>Henan</strain>
    </source>
</reference>
<dbReference type="AlphaFoldDB" id="G7Y882"/>
<comment type="function">
    <text evidence="9">Mediates the uptake of pyruvate into mitochondria.</text>
</comment>
<protein>
    <recommendedName>
        <fullName evidence="9">Mitochondrial pyruvate carrier</fullName>
    </recommendedName>
</protein>
<dbReference type="GO" id="GO:0005743">
    <property type="term" value="C:mitochondrial inner membrane"/>
    <property type="evidence" value="ECO:0007669"/>
    <property type="project" value="UniProtKB-SubCell"/>
</dbReference>
<dbReference type="InterPro" id="IPR005336">
    <property type="entry name" value="MPC"/>
</dbReference>
<dbReference type="Pfam" id="PF03650">
    <property type="entry name" value="MPC"/>
    <property type="match status" value="1"/>
</dbReference>
<dbReference type="Proteomes" id="UP000008909">
    <property type="component" value="Unassembled WGS sequence"/>
</dbReference>
<evidence type="ECO:0000256" key="8">
    <source>
        <dbReference type="ARBA" id="ARBA00023136"/>
    </source>
</evidence>
<accession>G7Y882</accession>
<reference evidence="10" key="1">
    <citation type="journal article" date="2011" name="Genome Biol.">
        <title>The draft genome of the carcinogenic human liver fluke Clonorchis sinensis.</title>
        <authorList>
            <person name="Wang X."/>
            <person name="Chen W."/>
            <person name="Huang Y."/>
            <person name="Sun J."/>
            <person name="Men J."/>
            <person name="Liu H."/>
            <person name="Luo F."/>
            <person name="Guo L."/>
            <person name="Lv X."/>
            <person name="Deng C."/>
            <person name="Zhou C."/>
            <person name="Fan Y."/>
            <person name="Li X."/>
            <person name="Huang L."/>
            <person name="Hu Y."/>
            <person name="Liang C."/>
            <person name="Hu X."/>
            <person name="Xu J."/>
            <person name="Yu X."/>
        </authorList>
    </citation>
    <scope>NUCLEOTIDE SEQUENCE [LARGE SCALE GENOMIC DNA]</scope>
    <source>
        <strain evidence="10">Henan</strain>
    </source>
</reference>
<keyword evidence="3 9" id="KW-0813">Transport</keyword>
<evidence type="ECO:0000256" key="3">
    <source>
        <dbReference type="ARBA" id="ARBA00022448"/>
    </source>
</evidence>
<keyword evidence="8" id="KW-0472">Membrane</keyword>
<comment type="similarity">
    <text evidence="2 9">Belongs to the mitochondrial pyruvate carrier (MPC) (TC 2.A.105) family.</text>
</comment>
<comment type="subcellular location">
    <subcellularLocation>
        <location evidence="1 9">Mitochondrion inner membrane</location>
        <topology evidence="1 9">Multi-pass membrane protein</topology>
    </subcellularLocation>
</comment>
<sequence>MRILALASILPRAENLKSSAAPFFHLCLSGERQPLSDKNKTDQGNLGESLDPVYQSVNPSIRERKQPINVRDIPWSLADFRVTSCGSCLIFGVQPRMSAVYRAVISVVDKGVPSSMRPFWEHPAGPKTVFFWAPTMKWDMGRPVEKVSTFQSVALALTGLIWSRYSLVITPKNWNLFSVNVFVAATGLYQLGRKAFQPHDRPEVAFVGPSSTLVW</sequence>
<evidence type="ECO:0000256" key="4">
    <source>
        <dbReference type="ARBA" id="ARBA00022692"/>
    </source>
</evidence>
<dbReference type="PANTHER" id="PTHR14154">
    <property type="entry name" value="UPF0041 BRAIN PROTEIN 44-RELATED"/>
    <property type="match status" value="1"/>
</dbReference>
<evidence type="ECO:0000313" key="10">
    <source>
        <dbReference type="EMBL" id="GAA49167.1"/>
    </source>
</evidence>
<dbReference type="EMBL" id="DF142935">
    <property type="protein sequence ID" value="GAA49167.1"/>
    <property type="molecule type" value="Genomic_DNA"/>
</dbReference>
<keyword evidence="7 9" id="KW-0496">Mitochondrion</keyword>
<keyword evidence="6" id="KW-1133">Transmembrane helix</keyword>
<keyword evidence="11" id="KW-1185">Reference proteome</keyword>
<keyword evidence="4" id="KW-0812">Transmembrane</keyword>
<evidence type="ECO:0000313" key="11">
    <source>
        <dbReference type="Proteomes" id="UP000008909"/>
    </source>
</evidence>
<evidence type="ECO:0000256" key="1">
    <source>
        <dbReference type="ARBA" id="ARBA00004448"/>
    </source>
</evidence>
<evidence type="ECO:0000256" key="2">
    <source>
        <dbReference type="ARBA" id="ARBA00006416"/>
    </source>
</evidence>
<gene>
    <name evidence="10" type="ORF">CLF_102613</name>
</gene>